<evidence type="ECO:0000313" key="3">
    <source>
        <dbReference type="EMBL" id="KRF81273.1"/>
    </source>
</evidence>
<accession>A0A0Q9W951</accession>
<protein>
    <recommendedName>
        <fullName evidence="2">C-type lectin domain-containing protein</fullName>
    </recommendedName>
</protein>
<sequence>MTWKIVQYLMLLGMILTISSLAGSSSNRCDHQCNKYCTEKLQPTLSQMVDIETCGAANSNINSRTSETLNKSKDEITISDANFKRFNGRFYHRTKGQNKLSWYEAVHRCHQLHSHLYGIRDEAEFDTMVEDLNIDWRNNYWIDITDLDVKHQYHSFCRGEISTYFNWHIGKPENCSGDERCVELQNINGTVRMNDRSCEYLNNYICELIE</sequence>
<dbReference type="AlphaFoldDB" id="A0A0Q9W951"/>
<dbReference type="Proteomes" id="UP000008792">
    <property type="component" value="Unassembled WGS sequence"/>
</dbReference>
<dbReference type="InterPro" id="IPR050111">
    <property type="entry name" value="C-type_lectin/snaclec_domain"/>
</dbReference>
<dbReference type="InterPro" id="IPR016187">
    <property type="entry name" value="CTDL_fold"/>
</dbReference>
<evidence type="ECO:0000313" key="4">
    <source>
        <dbReference type="Proteomes" id="UP000008792"/>
    </source>
</evidence>
<dbReference type="Pfam" id="PF00059">
    <property type="entry name" value="Lectin_C"/>
    <property type="match status" value="1"/>
</dbReference>
<dbReference type="SUPFAM" id="SSF56436">
    <property type="entry name" value="C-type lectin-like"/>
    <property type="match status" value="1"/>
</dbReference>
<dbReference type="InterPro" id="IPR001304">
    <property type="entry name" value="C-type_lectin-like"/>
</dbReference>
<evidence type="ECO:0000256" key="1">
    <source>
        <dbReference type="SAM" id="SignalP"/>
    </source>
</evidence>
<dbReference type="InterPro" id="IPR016186">
    <property type="entry name" value="C-type_lectin-like/link_sf"/>
</dbReference>
<feature type="chain" id="PRO_5006386558" description="C-type lectin domain-containing protein" evidence="1">
    <location>
        <begin position="23"/>
        <end position="210"/>
    </location>
</feature>
<dbReference type="PROSITE" id="PS50041">
    <property type="entry name" value="C_TYPE_LECTIN_2"/>
    <property type="match status" value="1"/>
</dbReference>
<dbReference type="SMART" id="SM00034">
    <property type="entry name" value="CLECT"/>
    <property type="match status" value="1"/>
</dbReference>
<name>A0A0Q9W951_DROVI</name>
<dbReference type="OrthoDB" id="6727623at2759"/>
<keyword evidence="1" id="KW-0732">Signal</keyword>
<dbReference type="PANTHER" id="PTHR22803">
    <property type="entry name" value="MANNOSE, PHOSPHOLIPASE, LECTIN RECEPTOR RELATED"/>
    <property type="match status" value="1"/>
</dbReference>
<feature type="signal peptide" evidence="1">
    <location>
        <begin position="1"/>
        <end position="22"/>
    </location>
</feature>
<dbReference type="InParanoid" id="A0A0Q9W951"/>
<feature type="domain" description="C-type lectin" evidence="2">
    <location>
        <begin position="86"/>
        <end position="207"/>
    </location>
</feature>
<evidence type="ECO:0000259" key="2">
    <source>
        <dbReference type="PROSITE" id="PS50041"/>
    </source>
</evidence>
<dbReference type="EMBL" id="CH940649">
    <property type="protein sequence ID" value="KRF81273.1"/>
    <property type="molecule type" value="Genomic_DNA"/>
</dbReference>
<reference evidence="3 4" key="1">
    <citation type="journal article" date="2007" name="Nature">
        <title>Evolution of genes and genomes on the Drosophila phylogeny.</title>
        <authorList>
            <consortium name="Drosophila 12 Genomes Consortium"/>
            <person name="Clark A.G."/>
            <person name="Eisen M.B."/>
            <person name="Smith D.R."/>
            <person name="Bergman C.M."/>
            <person name="Oliver B."/>
            <person name="Markow T.A."/>
            <person name="Kaufman T.C."/>
            <person name="Kellis M."/>
            <person name="Gelbart W."/>
            <person name="Iyer V.N."/>
            <person name="Pollard D.A."/>
            <person name="Sackton T.B."/>
            <person name="Larracuente A.M."/>
            <person name="Singh N.D."/>
            <person name="Abad J.P."/>
            <person name="Abt D.N."/>
            <person name="Adryan B."/>
            <person name="Aguade M."/>
            <person name="Akashi H."/>
            <person name="Anderson W.W."/>
            <person name="Aquadro C.F."/>
            <person name="Ardell D.H."/>
            <person name="Arguello R."/>
            <person name="Artieri C.G."/>
            <person name="Barbash D.A."/>
            <person name="Barker D."/>
            <person name="Barsanti P."/>
            <person name="Batterham P."/>
            <person name="Batzoglou S."/>
            <person name="Begun D."/>
            <person name="Bhutkar A."/>
            <person name="Blanco E."/>
            <person name="Bosak S.A."/>
            <person name="Bradley R.K."/>
            <person name="Brand A.D."/>
            <person name="Brent M.R."/>
            <person name="Brooks A.N."/>
            <person name="Brown R.H."/>
            <person name="Butlin R.K."/>
            <person name="Caggese C."/>
            <person name="Calvi B.R."/>
            <person name="Bernardo de Carvalho A."/>
            <person name="Caspi A."/>
            <person name="Castrezana S."/>
            <person name="Celniker S.E."/>
            <person name="Chang J.L."/>
            <person name="Chapple C."/>
            <person name="Chatterji S."/>
            <person name="Chinwalla A."/>
            <person name="Civetta A."/>
            <person name="Clifton S.W."/>
            <person name="Comeron J.M."/>
            <person name="Costello J.C."/>
            <person name="Coyne J.A."/>
            <person name="Daub J."/>
            <person name="David R.G."/>
            <person name="Delcher A.L."/>
            <person name="Delehaunty K."/>
            <person name="Do C.B."/>
            <person name="Ebling H."/>
            <person name="Edwards K."/>
            <person name="Eickbush T."/>
            <person name="Evans J.D."/>
            <person name="Filipski A."/>
            <person name="Findeiss S."/>
            <person name="Freyhult E."/>
            <person name="Fulton L."/>
            <person name="Fulton R."/>
            <person name="Garcia A.C."/>
            <person name="Gardiner A."/>
            <person name="Garfield D.A."/>
            <person name="Garvin B.E."/>
            <person name="Gibson G."/>
            <person name="Gilbert D."/>
            <person name="Gnerre S."/>
            <person name="Godfrey J."/>
            <person name="Good R."/>
            <person name="Gotea V."/>
            <person name="Gravely B."/>
            <person name="Greenberg A.J."/>
            <person name="Griffiths-Jones S."/>
            <person name="Gross S."/>
            <person name="Guigo R."/>
            <person name="Gustafson E.A."/>
            <person name="Haerty W."/>
            <person name="Hahn M.W."/>
            <person name="Halligan D.L."/>
            <person name="Halpern A.L."/>
            <person name="Halter G.M."/>
            <person name="Han M.V."/>
            <person name="Heger A."/>
            <person name="Hillier L."/>
            <person name="Hinrichs A.S."/>
            <person name="Holmes I."/>
            <person name="Hoskins R.A."/>
            <person name="Hubisz M.J."/>
            <person name="Hultmark D."/>
            <person name="Huntley M.A."/>
            <person name="Jaffe D.B."/>
            <person name="Jagadeeshan S."/>
            <person name="Jeck W.R."/>
            <person name="Johnson J."/>
            <person name="Jones C.D."/>
            <person name="Jordan W.C."/>
            <person name="Karpen G.H."/>
            <person name="Kataoka E."/>
            <person name="Keightley P.D."/>
            <person name="Kheradpour P."/>
            <person name="Kirkness E.F."/>
            <person name="Koerich L.B."/>
            <person name="Kristiansen K."/>
            <person name="Kudrna D."/>
            <person name="Kulathinal R.J."/>
            <person name="Kumar S."/>
            <person name="Kwok R."/>
            <person name="Lander E."/>
            <person name="Langley C.H."/>
            <person name="Lapoint R."/>
            <person name="Lazzaro B.P."/>
            <person name="Lee S.J."/>
            <person name="Levesque L."/>
            <person name="Li R."/>
            <person name="Lin C.F."/>
            <person name="Lin M.F."/>
            <person name="Lindblad-Toh K."/>
            <person name="Llopart A."/>
            <person name="Long M."/>
            <person name="Low L."/>
            <person name="Lozovsky E."/>
            <person name="Lu J."/>
            <person name="Luo M."/>
            <person name="Machado C.A."/>
            <person name="Makalowski W."/>
            <person name="Marzo M."/>
            <person name="Matsuda M."/>
            <person name="Matzkin L."/>
            <person name="McAllister B."/>
            <person name="McBride C.S."/>
            <person name="McKernan B."/>
            <person name="McKernan K."/>
            <person name="Mendez-Lago M."/>
            <person name="Minx P."/>
            <person name="Mollenhauer M.U."/>
            <person name="Montooth K."/>
            <person name="Mount S.M."/>
            <person name="Mu X."/>
            <person name="Myers E."/>
            <person name="Negre B."/>
            <person name="Newfeld S."/>
            <person name="Nielsen R."/>
            <person name="Noor M.A."/>
            <person name="O'Grady P."/>
            <person name="Pachter L."/>
            <person name="Papaceit M."/>
            <person name="Parisi M.J."/>
            <person name="Parisi M."/>
            <person name="Parts L."/>
            <person name="Pedersen J.S."/>
            <person name="Pesole G."/>
            <person name="Phillippy A.M."/>
            <person name="Ponting C.P."/>
            <person name="Pop M."/>
            <person name="Porcelli D."/>
            <person name="Powell J.R."/>
            <person name="Prohaska S."/>
            <person name="Pruitt K."/>
            <person name="Puig M."/>
            <person name="Quesneville H."/>
            <person name="Ram K.R."/>
            <person name="Rand D."/>
            <person name="Rasmussen M.D."/>
            <person name="Reed L.K."/>
            <person name="Reenan R."/>
            <person name="Reily A."/>
            <person name="Remington K.A."/>
            <person name="Rieger T.T."/>
            <person name="Ritchie M.G."/>
            <person name="Robin C."/>
            <person name="Rogers Y.H."/>
            <person name="Rohde C."/>
            <person name="Rozas J."/>
            <person name="Rubenfield M.J."/>
            <person name="Ruiz A."/>
            <person name="Russo S."/>
            <person name="Salzberg S.L."/>
            <person name="Sanchez-Gracia A."/>
            <person name="Saranga D.J."/>
            <person name="Sato H."/>
            <person name="Schaeffer S.W."/>
            <person name="Schatz M.C."/>
            <person name="Schlenke T."/>
            <person name="Schwartz R."/>
            <person name="Segarra C."/>
            <person name="Singh R.S."/>
            <person name="Sirot L."/>
            <person name="Sirota M."/>
            <person name="Sisneros N.B."/>
            <person name="Smith C.D."/>
            <person name="Smith T.F."/>
            <person name="Spieth J."/>
            <person name="Stage D.E."/>
            <person name="Stark A."/>
            <person name="Stephan W."/>
            <person name="Strausberg R.L."/>
            <person name="Strempel S."/>
            <person name="Sturgill D."/>
            <person name="Sutton G."/>
            <person name="Sutton G.G."/>
            <person name="Tao W."/>
            <person name="Teichmann S."/>
            <person name="Tobari Y.N."/>
            <person name="Tomimura Y."/>
            <person name="Tsolas J.M."/>
            <person name="Valente V.L."/>
            <person name="Venter E."/>
            <person name="Venter J.C."/>
            <person name="Vicario S."/>
            <person name="Vieira F.G."/>
            <person name="Vilella A.J."/>
            <person name="Villasante A."/>
            <person name="Walenz B."/>
            <person name="Wang J."/>
            <person name="Wasserman M."/>
            <person name="Watts T."/>
            <person name="Wilson D."/>
            <person name="Wilson R.K."/>
            <person name="Wing R.A."/>
            <person name="Wolfner M.F."/>
            <person name="Wong A."/>
            <person name="Wong G.K."/>
            <person name="Wu C.I."/>
            <person name="Wu G."/>
            <person name="Yamamoto D."/>
            <person name="Yang H.P."/>
            <person name="Yang S.P."/>
            <person name="Yorke J.A."/>
            <person name="Yoshida K."/>
            <person name="Zdobnov E."/>
            <person name="Zhang P."/>
            <person name="Zhang Y."/>
            <person name="Zimin A.V."/>
            <person name="Baldwin J."/>
            <person name="Abdouelleil A."/>
            <person name="Abdulkadir J."/>
            <person name="Abebe A."/>
            <person name="Abera B."/>
            <person name="Abreu J."/>
            <person name="Acer S.C."/>
            <person name="Aftuck L."/>
            <person name="Alexander A."/>
            <person name="An P."/>
            <person name="Anderson E."/>
            <person name="Anderson S."/>
            <person name="Arachi H."/>
            <person name="Azer M."/>
            <person name="Bachantsang P."/>
            <person name="Barry A."/>
            <person name="Bayul T."/>
            <person name="Berlin A."/>
            <person name="Bessette D."/>
            <person name="Bloom T."/>
            <person name="Blye J."/>
            <person name="Boguslavskiy L."/>
            <person name="Bonnet C."/>
            <person name="Boukhgalter B."/>
            <person name="Bourzgui I."/>
            <person name="Brown A."/>
            <person name="Cahill P."/>
            <person name="Channer S."/>
            <person name="Cheshatsang Y."/>
            <person name="Chuda L."/>
            <person name="Citroen M."/>
            <person name="Collymore A."/>
            <person name="Cooke P."/>
            <person name="Costello M."/>
            <person name="D'Aco K."/>
            <person name="Daza R."/>
            <person name="De Haan G."/>
            <person name="DeGray S."/>
            <person name="DeMaso C."/>
            <person name="Dhargay N."/>
            <person name="Dooley K."/>
            <person name="Dooley E."/>
            <person name="Doricent M."/>
            <person name="Dorje P."/>
            <person name="Dorjee K."/>
            <person name="Dupes A."/>
            <person name="Elong R."/>
            <person name="Falk J."/>
            <person name="Farina A."/>
            <person name="Faro S."/>
            <person name="Ferguson D."/>
            <person name="Fisher S."/>
            <person name="Foley C.D."/>
            <person name="Franke A."/>
            <person name="Friedrich D."/>
            <person name="Gadbois L."/>
            <person name="Gearin G."/>
            <person name="Gearin C.R."/>
            <person name="Giannoukos G."/>
            <person name="Goode T."/>
            <person name="Graham J."/>
            <person name="Grandbois E."/>
            <person name="Grewal S."/>
            <person name="Gyaltsen K."/>
            <person name="Hafez N."/>
            <person name="Hagos B."/>
            <person name="Hall J."/>
            <person name="Henson C."/>
            <person name="Hollinger A."/>
            <person name="Honan T."/>
            <person name="Huard M.D."/>
            <person name="Hughes L."/>
            <person name="Hurhula B."/>
            <person name="Husby M.E."/>
            <person name="Kamat A."/>
            <person name="Kanga B."/>
            <person name="Kashin S."/>
            <person name="Khazanovich D."/>
            <person name="Kisner P."/>
            <person name="Lance K."/>
            <person name="Lara M."/>
            <person name="Lee W."/>
            <person name="Lennon N."/>
            <person name="Letendre F."/>
            <person name="LeVine R."/>
            <person name="Lipovsky A."/>
            <person name="Liu X."/>
            <person name="Liu J."/>
            <person name="Liu S."/>
            <person name="Lokyitsang T."/>
            <person name="Lokyitsang Y."/>
            <person name="Lubonja R."/>
            <person name="Lui A."/>
            <person name="MacDonald P."/>
            <person name="Magnisalis V."/>
            <person name="Maru K."/>
            <person name="Matthews C."/>
            <person name="McCusker W."/>
            <person name="McDonough S."/>
            <person name="Mehta T."/>
            <person name="Meldrim J."/>
            <person name="Meneus L."/>
            <person name="Mihai O."/>
            <person name="Mihalev A."/>
            <person name="Mihova T."/>
            <person name="Mittelman R."/>
            <person name="Mlenga V."/>
            <person name="Montmayeur A."/>
            <person name="Mulrain L."/>
            <person name="Navidi A."/>
            <person name="Naylor J."/>
            <person name="Negash T."/>
            <person name="Nguyen T."/>
            <person name="Nguyen N."/>
            <person name="Nicol R."/>
            <person name="Norbu C."/>
            <person name="Norbu N."/>
            <person name="Novod N."/>
            <person name="O'Neill B."/>
            <person name="Osman S."/>
            <person name="Markiewicz E."/>
            <person name="Oyono O.L."/>
            <person name="Patti C."/>
            <person name="Phunkhang P."/>
            <person name="Pierre F."/>
            <person name="Priest M."/>
            <person name="Raghuraman S."/>
            <person name="Rege F."/>
            <person name="Reyes R."/>
            <person name="Rise C."/>
            <person name="Rogov P."/>
            <person name="Ross K."/>
            <person name="Ryan E."/>
            <person name="Settipalli S."/>
            <person name="Shea T."/>
            <person name="Sherpa N."/>
            <person name="Shi L."/>
            <person name="Shih D."/>
            <person name="Sparrow T."/>
            <person name="Spaulding J."/>
            <person name="Stalker J."/>
            <person name="Stange-Thomann N."/>
            <person name="Stavropoulos S."/>
            <person name="Stone C."/>
            <person name="Strader C."/>
            <person name="Tesfaye S."/>
            <person name="Thomson T."/>
            <person name="Thoulutsang Y."/>
            <person name="Thoulutsang D."/>
            <person name="Topham K."/>
            <person name="Topping I."/>
            <person name="Tsamla T."/>
            <person name="Vassiliev H."/>
            <person name="Vo A."/>
            <person name="Wangchuk T."/>
            <person name="Wangdi T."/>
            <person name="Weiand M."/>
            <person name="Wilkinson J."/>
            <person name="Wilson A."/>
            <person name="Yadav S."/>
            <person name="Young G."/>
            <person name="Yu Q."/>
            <person name="Zembek L."/>
            <person name="Zhong D."/>
            <person name="Zimmer A."/>
            <person name="Zwirko Z."/>
            <person name="Jaffe D.B."/>
            <person name="Alvarez P."/>
            <person name="Brockman W."/>
            <person name="Butler J."/>
            <person name="Chin C."/>
            <person name="Gnerre S."/>
            <person name="Grabherr M."/>
            <person name="Kleber M."/>
            <person name="Mauceli E."/>
            <person name="MacCallum I."/>
        </authorList>
    </citation>
    <scope>NUCLEOTIDE SEQUENCE [LARGE SCALE GENOMIC DNA]</scope>
    <source>
        <strain evidence="4">Tucson 15010-1051.87</strain>
    </source>
</reference>
<gene>
    <name evidence="3" type="primary">Dvir\GJ26345</name>
    <name evidence="3" type="ORF">Dvir_GJ26345</name>
</gene>
<organism evidence="3 4">
    <name type="scientific">Drosophila virilis</name>
    <name type="common">Fruit fly</name>
    <dbReference type="NCBI Taxonomy" id="7244"/>
    <lineage>
        <taxon>Eukaryota</taxon>
        <taxon>Metazoa</taxon>
        <taxon>Ecdysozoa</taxon>
        <taxon>Arthropoda</taxon>
        <taxon>Hexapoda</taxon>
        <taxon>Insecta</taxon>
        <taxon>Pterygota</taxon>
        <taxon>Neoptera</taxon>
        <taxon>Endopterygota</taxon>
        <taxon>Diptera</taxon>
        <taxon>Brachycera</taxon>
        <taxon>Muscomorpha</taxon>
        <taxon>Ephydroidea</taxon>
        <taxon>Drosophilidae</taxon>
        <taxon>Drosophila</taxon>
    </lineage>
</organism>
<keyword evidence="4" id="KW-1185">Reference proteome</keyword>
<dbReference type="Gene3D" id="3.10.100.10">
    <property type="entry name" value="Mannose-Binding Protein A, subunit A"/>
    <property type="match status" value="1"/>
</dbReference>
<dbReference type="CDD" id="cd00037">
    <property type="entry name" value="CLECT"/>
    <property type="match status" value="1"/>
</dbReference>
<proteinExistence type="predicted"/>